<organism evidence="10 11">
    <name type="scientific">Bifidobacterium longum subsp. longum</name>
    <dbReference type="NCBI Taxonomy" id="1679"/>
    <lineage>
        <taxon>Bacteria</taxon>
        <taxon>Bacillati</taxon>
        <taxon>Actinomycetota</taxon>
        <taxon>Actinomycetes</taxon>
        <taxon>Bifidobacteriales</taxon>
        <taxon>Bifidobacteriaceae</taxon>
        <taxon>Bifidobacterium</taxon>
    </lineage>
</organism>
<dbReference type="GO" id="GO:0055085">
    <property type="term" value="P:transmembrane transport"/>
    <property type="evidence" value="ECO:0007669"/>
    <property type="project" value="TreeGrafter"/>
</dbReference>
<dbReference type="AlphaFoldDB" id="A0A4R0TUX2"/>
<evidence type="ECO:0000256" key="4">
    <source>
        <dbReference type="ARBA" id="ARBA00022475"/>
    </source>
</evidence>
<name>A0A4R0TUX2_BIFLL</name>
<comment type="similarity">
    <text evidence="2">Belongs to the autoinducer-2 exporter (AI-2E) (TC 2.A.86) family.</text>
</comment>
<feature type="compositionally biased region" description="Polar residues" evidence="8">
    <location>
        <begin position="549"/>
        <end position="563"/>
    </location>
</feature>
<dbReference type="GO" id="GO:0005886">
    <property type="term" value="C:plasma membrane"/>
    <property type="evidence" value="ECO:0007669"/>
    <property type="project" value="UniProtKB-SubCell"/>
</dbReference>
<sequence length="563" mass="61972">MSERVRNVNSTDTLRTGAAEAGADPDDENRIDFGTLFPAKGDSRRPPEWFGRALLYVALAVIVFMFCWRSWGDISYLVLDIIISLFLALAVEPLVVALVAHGWKRGVASAVSLVGVAVVVGVLLTLFGNMFVQQMIAMVRGLPAMYEQIREFVDQYATFKMPEISNLGMEIFNNIQTSWVTDFAGTAMSTVGGLFSFLLNLMTVVMTTYYISAAGPKLRRSFCQWLAPNTQRRFLLVWTVAQGQISSFLFSRSILALINATCTAIFLEILHVPYWLPLALFCGVVSQFIPTVGTYIGGALPVLFAWGNRGWTYAVAVLVFIIVYQQIENLILSPRISQRTMDINAAVAFLAVLAFGSLFGAFGAFLALPVTASLQAIFRAYTKRYELIDSPLMNDPTPEKKSKIVEASEAFGEHVLQPIGEHMPRAARGSTNRVPMNEELRLLQEQIYAIPSHETKESDLDDSATVAIPKNVLSSSARKGLRGTEPESDADDTDNADNTVGADASFDEPDTAAIPQRGAADTQQSEQPEQPERSAEQPEQPEQRKQTKQSDQSASSNPRAGWR</sequence>
<gene>
    <name evidence="10" type="ORF">MCC10070_1818</name>
</gene>
<keyword evidence="5 9" id="KW-0812">Transmembrane</keyword>
<dbReference type="PANTHER" id="PTHR21716">
    <property type="entry name" value="TRANSMEMBRANE PROTEIN"/>
    <property type="match status" value="1"/>
</dbReference>
<feature type="transmembrane region" description="Helical" evidence="9">
    <location>
        <begin position="53"/>
        <end position="71"/>
    </location>
</feature>
<feature type="transmembrane region" description="Helical" evidence="9">
    <location>
        <begin position="187"/>
        <end position="211"/>
    </location>
</feature>
<protein>
    <submittedName>
        <fullName evidence="10">Transport protein</fullName>
    </submittedName>
</protein>
<evidence type="ECO:0000313" key="10">
    <source>
        <dbReference type="EMBL" id="TCE83845.1"/>
    </source>
</evidence>
<proteinExistence type="inferred from homology"/>
<dbReference type="RefSeq" id="WP_131235051.1">
    <property type="nucleotide sequence ID" value="NZ_SHRR01000032.1"/>
</dbReference>
<feature type="transmembrane region" description="Helical" evidence="9">
    <location>
        <begin position="278"/>
        <end position="303"/>
    </location>
</feature>
<evidence type="ECO:0000256" key="8">
    <source>
        <dbReference type="SAM" id="MobiDB-lite"/>
    </source>
</evidence>
<comment type="subcellular location">
    <subcellularLocation>
        <location evidence="1">Cell membrane</location>
        <topology evidence="1">Multi-pass membrane protein</topology>
    </subcellularLocation>
</comment>
<reference evidence="10 11" key="1">
    <citation type="journal article" date="2018" name="Sci. Rep.">
        <title>Genomic diversity and distribution of Bifidobacterium longum subsp. longum across the human lifespan.</title>
        <authorList>
            <person name="Odamaki T."/>
            <person name="Bottacini F."/>
            <person name="Kato K."/>
            <person name="Mitsuyama E."/>
            <person name="Yoshida K."/>
            <person name="Horigome A."/>
            <person name="Xiao J.Z."/>
            <person name="van Sinderen D."/>
        </authorList>
    </citation>
    <scope>NUCLEOTIDE SEQUENCE [LARGE SCALE GENOMIC DNA]</scope>
    <source>
        <strain evidence="10 11">MCC10070</strain>
    </source>
</reference>
<keyword evidence="3" id="KW-0813">Transport</keyword>
<dbReference type="Pfam" id="PF01594">
    <property type="entry name" value="AI-2E_transport"/>
    <property type="match status" value="1"/>
</dbReference>
<evidence type="ECO:0000256" key="1">
    <source>
        <dbReference type="ARBA" id="ARBA00004651"/>
    </source>
</evidence>
<feature type="region of interest" description="Disordered" evidence="8">
    <location>
        <begin position="477"/>
        <end position="563"/>
    </location>
</feature>
<evidence type="ECO:0000256" key="6">
    <source>
        <dbReference type="ARBA" id="ARBA00022989"/>
    </source>
</evidence>
<keyword evidence="4" id="KW-1003">Cell membrane</keyword>
<feature type="compositionally biased region" description="Acidic residues" evidence="8">
    <location>
        <begin position="486"/>
        <end position="495"/>
    </location>
</feature>
<keyword evidence="6 9" id="KW-1133">Transmembrane helix</keyword>
<feature type="transmembrane region" description="Helical" evidence="9">
    <location>
        <begin position="107"/>
        <end position="132"/>
    </location>
</feature>
<evidence type="ECO:0000313" key="11">
    <source>
        <dbReference type="Proteomes" id="UP000291814"/>
    </source>
</evidence>
<comment type="caution">
    <text evidence="10">The sequence shown here is derived from an EMBL/GenBank/DDBJ whole genome shotgun (WGS) entry which is preliminary data.</text>
</comment>
<feature type="transmembrane region" description="Helical" evidence="9">
    <location>
        <begin position="310"/>
        <end position="327"/>
    </location>
</feature>
<dbReference type="InterPro" id="IPR002549">
    <property type="entry name" value="AI-2E-like"/>
</dbReference>
<evidence type="ECO:0000256" key="5">
    <source>
        <dbReference type="ARBA" id="ARBA00022692"/>
    </source>
</evidence>
<evidence type="ECO:0000256" key="2">
    <source>
        <dbReference type="ARBA" id="ARBA00009773"/>
    </source>
</evidence>
<accession>A0A4R0TUX2</accession>
<dbReference type="Proteomes" id="UP000291814">
    <property type="component" value="Unassembled WGS sequence"/>
</dbReference>
<feature type="compositionally biased region" description="Basic and acidic residues" evidence="8">
    <location>
        <begin position="530"/>
        <end position="545"/>
    </location>
</feature>
<dbReference type="PANTHER" id="PTHR21716:SF53">
    <property type="entry name" value="PERMEASE PERM-RELATED"/>
    <property type="match status" value="1"/>
</dbReference>
<feature type="transmembrane region" description="Helical" evidence="9">
    <location>
        <begin position="77"/>
        <end position="100"/>
    </location>
</feature>
<evidence type="ECO:0000256" key="7">
    <source>
        <dbReference type="ARBA" id="ARBA00023136"/>
    </source>
</evidence>
<feature type="transmembrane region" description="Helical" evidence="9">
    <location>
        <begin position="254"/>
        <end position="272"/>
    </location>
</feature>
<dbReference type="EMBL" id="SHRR01000032">
    <property type="protein sequence ID" value="TCE83845.1"/>
    <property type="molecule type" value="Genomic_DNA"/>
</dbReference>
<keyword evidence="7 9" id="KW-0472">Membrane</keyword>
<evidence type="ECO:0000256" key="9">
    <source>
        <dbReference type="SAM" id="Phobius"/>
    </source>
</evidence>
<evidence type="ECO:0000256" key="3">
    <source>
        <dbReference type="ARBA" id="ARBA00022448"/>
    </source>
</evidence>
<feature type="transmembrane region" description="Helical" evidence="9">
    <location>
        <begin position="347"/>
        <end position="374"/>
    </location>
</feature>